<feature type="transmembrane region" description="Helical" evidence="6">
    <location>
        <begin position="49"/>
        <end position="69"/>
    </location>
</feature>
<feature type="transmembrane region" description="Helical" evidence="6">
    <location>
        <begin position="106"/>
        <end position="124"/>
    </location>
</feature>
<dbReference type="OrthoDB" id="9812899at2"/>
<dbReference type="GO" id="GO:0016020">
    <property type="term" value="C:membrane"/>
    <property type="evidence" value="ECO:0007669"/>
    <property type="project" value="UniProtKB-SubCell"/>
</dbReference>
<evidence type="ECO:0000256" key="1">
    <source>
        <dbReference type="ARBA" id="ARBA00004141"/>
    </source>
</evidence>
<evidence type="ECO:0000259" key="7">
    <source>
        <dbReference type="Pfam" id="PF00892"/>
    </source>
</evidence>
<keyword evidence="5 6" id="KW-0472">Membrane</keyword>
<reference evidence="8 9" key="1">
    <citation type="submission" date="2018-08" db="EMBL/GenBank/DDBJ databases">
        <title>Sphingobium sp. EO9.</title>
        <authorList>
            <person name="Park Y."/>
            <person name="Kim K.H."/>
            <person name="Jeon C.O."/>
        </authorList>
    </citation>
    <scope>NUCLEOTIDE SEQUENCE [LARGE SCALE GENOMIC DNA]</scope>
    <source>
        <strain evidence="8 9">EO9</strain>
    </source>
</reference>
<evidence type="ECO:0000256" key="6">
    <source>
        <dbReference type="SAM" id="Phobius"/>
    </source>
</evidence>
<feature type="transmembrane region" description="Helical" evidence="6">
    <location>
        <begin position="271"/>
        <end position="289"/>
    </location>
</feature>
<dbReference type="SUPFAM" id="SSF103481">
    <property type="entry name" value="Multidrug resistance efflux transporter EmrE"/>
    <property type="match status" value="2"/>
</dbReference>
<dbReference type="EMBL" id="QVRA01000011">
    <property type="protein sequence ID" value="RJG54157.1"/>
    <property type="molecule type" value="Genomic_DNA"/>
</dbReference>
<feature type="transmembrane region" description="Helical" evidence="6">
    <location>
        <begin position="189"/>
        <end position="209"/>
    </location>
</feature>
<comment type="similarity">
    <text evidence="2">Belongs to the drug/metabolite transporter (DMT) superfamily. 10 TMS drug/metabolite exporter (DME) (TC 2.A.7.3) family.</text>
</comment>
<feature type="transmembrane region" description="Helical" evidence="6">
    <location>
        <begin position="131"/>
        <end position="149"/>
    </location>
</feature>
<comment type="caution">
    <text evidence="8">The sequence shown here is derived from an EMBL/GenBank/DDBJ whole genome shotgun (WGS) entry which is preliminary data.</text>
</comment>
<feature type="transmembrane region" description="Helical" evidence="6">
    <location>
        <begin position="245"/>
        <end position="265"/>
    </location>
</feature>
<feature type="domain" description="EamA" evidence="7">
    <location>
        <begin position="159"/>
        <end position="285"/>
    </location>
</feature>
<accession>A0A418YRB9</accession>
<evidence type="ECO:0000256" key="3">
    <source>
        <dbReference type="ARBA" id="ARBA00022692"/>
    </source>
</evidence>
<dbReference type="Proteomes" id="UP000283469">
    <property type="component" value="Unassembled WGS sequence"/>
</dbReference>
<dbReference type="PANTHER" id="PTHR22911">
    <property type="entry name" value="ACYL-MALONYL CONDENSING ENZYME-RELATED"/>
    <property type="match status" value="1"/>
</dbReference>
<dbReference type="InterPro" id="IPR000620">
    <property type="entry name" value="EamA_dom"/>
</dbReference>
<evidence type="ECO:0000313" key="8">
    <source>
        <dbReference type="EMBL" id="RJG54157.1"/>
    </source>
</evidence>
<feature type="transmembrane region" description="Helical" evidence="6">
    <location>
        <begin position="155"/>
        <end position="177"/>
    </location>
</feature>
<evidence type="ECO:0000256" key="4">
    <source>
        <dbReference type="ARBA" id="ARBA00022989"/>
    </source>
</evidence>
<evidence type="ECO:0000313" key="9">
    <source>
        <dbReference type="Proteomes" id="UP000283469"/>
    </source>
</evidence>
<feature type="transmembrane region" description="Helical" evidence="6">
    <location>
        <begin position="14"/>
        <end position="37"/>
    </location>
</feature>
<keyword evidence="9" id="KW-1185">Reference proteome</keyword>
<protein>
    <submittedName>
        <fullName evidence="8">DMT family transporter</fullName>
    </submittedName>
</protein>
<dbReference type="InterPro" id="IPR037185">
    <property type="entry name" value="EmrE-like"/>
</dbReference>
<keyword evidence="3 6" id="KW-0812">Transmembrane</keyword>
<evidence type="ECO:0000256" key="5">
    <source>
        <dbReference type="ARBA" id="ARBA00023136"/>
    </source>
</evidence>
<feature type="domain" description="EamA" evidence="7">
    <location>
        <begin position="16"/>
        <end position="148"/>
    </location>
</feature>
<dbReference type="PANTHER" id="PTHR22911:SF6">
    <property type="entry name" value="SOLUTE CARRIER FAMILY 35 MEMBER G1"/>
    <property type="match status" value="1"/>
</dbReference>
<gene>
    <name evidence="8" type="ORF">D0Z70_13510</name>
</gene>
<evidence type="ECO:0000256" key="2">
    <source>
        <dbReference type="ARBA" id="ARBA00009853"/>
    </source>
</evidence>
<feature type="transmembrane region" description="Helical" evidence="6">
    <location>
        <begin position="215"/>
        <end position="238"/>
    </location>
</feature>
<proteinExistence type="inferred from homology"/>
<sequence>MTPSPPQPRPHRPLFAIGLRLTAVICLSIMFVTVRVVDGRGVHVVESLFYRQALALPFVLGWVAMADGLRTVRTNRIRVHASRMMLGLSSMLLNFLSYILLLPAEAATIGFTMPIFGTILSALILREATGIHRWGAVLIGFVGVLVMIRPDAGHFPLQGVAVAIAAAFVTASVSLVLRELGRTESAGVVVFWFTTLSMIPLGIAMPFFAQMHDPVTWGLLLLIGLFGGIAQLCLTAALRWGPVSVVLPMDYSAIIWTTLLGLAIGEPWPLATTWIGASLIIASGLYIAWREHVRGKAAVPTTATLHPD</sequence>
<organism evidence="8 9">
    <name type="scientific">Sphingobium terrigena</name>
    <dbReference type="NCBI Taxonomy" id="2304063"/>
    <lineage>
        <taxon>Bacteria</taxon>
        <taxon>Pseudomonadati</taxon>
        <taxon>Pseudomonadota</taxon>
        <taxon>Alphaproteobacteria</taxon>
        <taxon>Sphingomonadales</taxon>
        <taxon>Sphingomonadaceae</taxon>
        <taxon>Sphingobium</taxon>
    </lineage>
</organism>
<keyword evidence="4 6" id="KW-1133">Transmembrane helix</keyword>
<dbReference type="Pfam" id="PF00892">
    <property type="entry name" value="EamA"/>
    <property type="match status" value="2"/>
</dbReference>
<feature type="transmembrane region" description="Helical" evidence="6">
    <location>
        <begin position="81"/>
        <end position="100"/>
    </location>
</feature>
<name>A0A418YRB9_9SPHN</name>
<comment type="subcellular location">
    <subcellularLocation>
        <location evidence="1">Membrane</location>
        <topology evidence="1">Multi-pass membrane protein</topology>
    </subcellularLocation>
</comment>
<dbReference type="AlphaFoldDB" id="A0A418YRB9"/>